<proteinExistence type="predicted"/>
<organism evidence="2 3">
    <name type="scientific">Dorcoceras hygrometricum</name>
    <dbReference type="NCBI Taxonomy" id="472368"/>
    <lineage>
        <taxon>Eukaryota</taxon>
        <taxon>Viridiplantae</taxon>
        <taxon>Streptophyta</taxon>
        <taxon>Embryophyta</taxon>
        <taxon>Tracheophyta</taxon>
        <taxon>Spermatophyta</taxon>
        <taxon>Magnoliopsida</taxon>
        <taxon>eudicotyledons</taxon>
        <taxon>Gunneridae</taxon>
        <taxon>Pentapetalae</taxon>
        <taxon>asterids</taxon>
        <taxon>lamiids</taxon>
        <taxon>Lamiales</taxon>
        <taxon>Gesneriaceae</taxon>
        <taxon>Didymocarpoideae</taxon>
        <taxon>Trichosporeae</taxon>
        <taxon>Loxocarpinae</taxon>
        <taxon>Dorcoceras</taxon>
    </lineage>
</organism>
<gene>
    <name evidence="2" type="ORF">F511_47005</name>
</gene>
<accession>A0A2Z6ZT66</accession>
<reference evidence="2 3" key="1">
    <citation type="journal article" date="2015" name="Proc. Natl. Acad. Sci. U.S.A.">
        <title>The resurrection genome of Boea hygrometrica: A blueprint for survival of dehydration.</title>
        <authorList>
            <person name="Xiao L."/>
            <person name="Yang G."/>
            <person name="Zhang L."/>
            <person name="Yang X."/>
            <person name="Zhao S."/>
            <person name="Ji Z."/>
            <person name="Zhou Q."/>
            <person name="Hu M."/>
            <person name="Wang Y."/>
            <person name="Chen M."/>
            <person name="Xu Y."/>
            <person name="Jin H."/>
            <person name="Xiao X."/>
            <person name="Hu G."/>
            <person name="Bao F."/>
            <person name="Hu Y."/>
            <person name="Wan P."/>
            <person name="Li L."/>
            <person name="Deng X."/>
            <person name="Kuang T."/>
            <person name="Xiang C."/>
            <person name="Zhu J.K."/>
            <person name="Oliver M.J."/>
            <person name="He Y."/>
        </authorList>
    </citation>
    <scope>NUCLEOTIDE SEQUENCE [LARGE SCALE GENOMIC DNA]</scope>
    <source>
        <strain evidence="3">cv. XS01</strain>
    </source>
</reference>
<evidence type="ECO:0000313" key="2">
    <source>
        <dbReference type="EMBL" id="KZT75971.1"/>
    </source>
</evidence>
<feature type="region of interest" description="Disordered" evidence="1">
    <location>
        <begin position="62"/>
        <end position="118"/>
    </location>
</feature>
<dbReference type="EMBL" id="KV169808">
    <property type="protein sequence ID" value="KZT75971.1"/>
    <property type="molecule type" value="Genomic_DNA"/>
</dbReference>
<keyword evidence="3" id="KW-1185">Reference proteome</keyword>
<dbReference type="AlphaFoldDB" id="A0A2Z6ZT66"/>
<sequence>MGCPGQARTKPRSKIQPSQNFAGDCRRKAAAATMHARDTRPRATATCAEHGARCANYRATICAPSSPRPTSGQCLRNRARDSSNNRSASMREGSAQRRPSSAQRLAMDKASDRLPCAASAQVARTHARERGAPPHTAAAGGHTKIIFF</sequence>
<dbReference type="Proteomes" id="UP000250235">
    <property type="component" value="Unassembled WGS sequence"/>
</dbReference>
<feature type="compositionally biased region" description="Low complexity" evidence="1">
    <location>
        <begin position="133"/>
        <end position="142"/>
    </location>
</feature>
<evidence type="ECO:0000256" key="1">
    <source>
        <dbReference type="SAM" id="MobiDB-lite"/>
    </source>
</evidence>
<protein>
    <submittedName>
        <fullName evidence="2">Uncharacterized protein</fullName>
    </submittedName>
</protein>
<feature type="region of interest" description="Disordered" evidence="1">
    <location>
        <begin position="123"/>
        <end position="142"/>
    </location>
</feature>
<name>A0A2Z6ZT66_9LAMI</name>
<feature type="region of interest" description="Disordered" evidence="1">
    <location>
        <begin position="1"/>
        <end position="27"/>
    </location>
</feature>
<evidence type="ECO:0000313" key="3">
    <source>
        <dbReference type="Proteomes" id="UP000250235"/>
    </source>
</evidence>